<accession>A0ABQ4N3K4</accession>
<gene>
    <name evidence="1" type="ORF">PACILC2_13560</name>
</gene>
<keyword evidence="2" id="KW-1185">Reference proteome</keyword>
<name>A0ABQ4N3K4_9BACL</name>
<dbReference type="EMBL" id="BOVJ01000042">
    <property type="protein sequence ID" value="GIQ62788.1"/>
    <property type="molecule type" value="Genomic_DNA"/>
</dbReference>
<evidence type="ECO:0000313" key="2">
    <source>
        <dbReference type="Proteomes" id="UP000680304"/>
    </source>
</evidence>
<protein>
    <submittedName>
        <fullName evidence="1">Uncharacterized protein</fullName>
    </submittedName>
</protein>
<sequence length="53" mass="6213">MKWNTLFGVSGIMVPFMKSLKFRSTHPAKMQKYRKYKVAITVPKTRPNVAREI</sequence>
<organism evidence="1 2">
    <name type="scientific">Paenibacillus cisolokensis</name>
    <dbReference type="NCBI Taxonomy" id="1658519"/>
    <lineage>
        <taxon>Bacteria</taxon>
        <taxon>Bacillati</taxon>
        <taxon>Bacillota</taxon>
        <taxon>Bacilli</taxon>
        <taxon>Bacillales</taxon>
        <taxon>Paenibacillaceae</taxon>
        <taxon>Paenibacillus</taxon>
    </lineage>
</organism>
<reference evidence="1 2" key="1">
    <citation type="submission" date="2021-04" db="EMBL/GenBank/DDBJ databases">
        <title>Draft genome sequence of Paenibacillus cisolokensis, LC2-13A.</title>
        <authorList>
            <person name="Uke A."/>
            <person name="Chhe C."/>
            <person name="Baramee S."/>
            <person name="Kosugi A."/>
        </authorList>
    </citation>
    <scope>NUCLEOTIDE SEQUENCE [LARGE SCALE GENOMIC DNA]</scope>
    <source>
        <strain evidence="1 2">LC2-13A</strain>
    </source>
</reference>
<comment type="caution">
    <text evidence="1">The sequence shown here is derived from an EMBL/GenBank/DDBJ whole genome shotgun (WGS) entry which is preliminary data.</text>
</comment>
<evidence type="ECO:0000313" key="1">
    <source>
        <dbReference type="EMBL" id="GIQ62788.1"/>
    </source>
</evidence>
<proteinExistence type="predicted"/>
<dbReference type="Proteomes" id="UP000680304">
    <property type="component" value="Unassembled WGS sequence"/>
</dbReference>